<gene>
    <name evidence="2" type="ORF">V8G54_012786</name>
</gene>
<dbReference type="InterPro" id="IPR039316">
    <property type="entry name" value="CLE25/26"/>
</dbReference>
<dbReference type="PANTHER" id="PTHR34277:SF18">
    <property type="entry name" value="CLAVATA3_ESR (CLE)-RELATED PROTEIN 25"/>
    <property type="match status" value="1"/>
</dbReference>
<sequence length="138" mass="15849">MESHTHKRGEEMGVSGAKRLLLGALLSLGVIWFMFLAISVNRPTKRTVLVPMNVISKHLKLVSMQRHGLHSNPRLFIVSKRRVPNGPDPIHNRFEKDVTWSKVTEIEIMNLFDFCSSIAWETDSHPCQFLFLFSEYIG</sequence>
<keyword evidence="1" id="KW-0472">Membrane</keyword>
<organism evidence="2 3">
    <name type="scientific">Vigna mungo</name>
    <name type="common">Black gram</name>
    <name type="synonym">Phaseolus mungo</name>
    <dbReference type="NCBI Taxonomy" id="3915"/>
    <lineage>
        <taxon>Eukaryota</taxon>
        <taxon>Viridiplantae</taxon>
        <taxon>Streptophyta</taxon>
        <taxon>Embryophyta</taxon>
        <taxon>Tracheophyta</taxon>
        <taxon>Spermatophyta</taxon>
        <taxon>Magnoliopsida</taxon>
        <taxon>eudicotyledons</taxon>
        <taxon>Gunneridae</taxon>
        <taxon>Pentapetalae</taxon>
        <taxon>rosids</taxon>
        <taxon>fabids</taxon>
        <taxon>Fabales</taxon>
        <taxon>Fabaceae</taxon>
        <taxon>Papilionoideae</taxon>
        <taxon>50 kb inversion clade</taxon>
        <taxon>NPAAA clade</taxon>
        <taxon>indigoferoid/millettioid clade</taxon>
        <taxon>Phaseoleae</taxon>
        <taxon>Vigna</taxon>
    </lineage>
</organism>
<dbReference type="Proteomes" id="UP001374535">
    <property type="component" value="Chromosome 4"/>
</dbReference>
<evidence type="ECO:0000256" key="1">
    <source>
        <dbReference type="SAM" id="Phobius"/>
    </source>
</evidence>
<evidence type="ECO:0000313" key="2">
    <source>
        <dbReference type="EMBL" id="WVZ15220.1"/>
    </source>
</evidence>
<feature type="transmembrane region" description="Helical" evidence="1">
    <location>
        <begin position="20"/>
        <end position="40"/>
    </location>
</feature>
<evidence type="ECO:0008006" key="4">
    <source>
        <dbReference type="Google" id="ProtNLM"/>
    </source>
</evidence>
<accession>A0AAQ3NTV3</accession>
<dbReference type="AlphaFoldDB" id="A0AAQ3NTV3"/>
<keyword evidence="1" id="KW-1133">Transmembrane helix</keyword>
<dbReference type="EMBL" id="CP144697">
    <property type="protein sequence ID" value="WVZ15220.1"/>
    <property type="molecule type" value="Genomic_DNA"/>
</dbReference>
<protein>
    <recommendedName>
        <fullName evidence="4">CLAVATA3/ESR (CLE)-related protein 25</fullName>
    </recommendedName>
</protein>
<evidence type="ECO:0000313" key="3">
    <source>
        <dbReference type="Proteomes" id="UP001374535"/>
    </source>
</evidence>
<keyword evidence="3" id="KW-1185">Reference proteome</keyword>
<dbReference type="PANTHER" id="PTHR34277">
    <property type="entry name" value="CLAVATA3/ESR (CLE)-RELATED PROTEIN 26"/>
    <property type="match status" value="1"/>
</dbReference>
<proteinExistence type="predicted"/>
<reference evidence="2 3" key="1">
    <citation type="journal article" date="2023" name="Life. Sci Alliance">
        <title>Evolutionary insights into 3D genome organization and epigenetic landscape of Vigna mungo.</title>
        <authorList>
            <person name="Junaid A."/>
            <person name="Singh B."/>
            <person name="Bhatia S."/>
        </authorList>
    </citation>
    <scope>NUCLEOTIDE SEQUENCE [LARGE SCALE GENOMIC DNA]</scope>
    <source>
        <strain evidence="2">Urdbean</strain>
    </source>
</reference>
<name>A0AAQ3NTV3_VIGMU</name>
<keyword evidence="1" id="KW-0812">Transmembrane</keyword>